<evidence type="ECO:0000256" key="1">
    <source>
        <dbReference type="SAM" id="MobiDB-lite"/>
    </source>
</evidence>
<sequence>MPPTMVDRTYSSELESFILAPNYSSVTSMASGRGSPSTERPTDGRVSYSGLFDGASTRWIQPSGDSSGGQRADQIKAEWID</sequence>
<protein>
    <submittedName>
        <fullName evidence="3">Uncharacterized protein</fullName>
    </submittedName>
</protein>
<feature type="compositionally biased region" description="Polar residues" evidence="1">
    <location>
        <begin position="27"/>
        <end position="39"/>
    </location>
</feature>
<evidence type="ECO:0000313" key="2">
    <source>
        <dbReference type="Proteomes" id="UP000887566"/>
    </source>
</evidence>
<evidence type="ECO:0000313" key="3">
    <source>
        <dbReference type="WBParaSite" id="PSAMB.scaffold3696size17214.g22279.t1"/>
    </source>
</evidence>
<keyword evidence="2" id="KW-1185">Reference proteome</keyword>
<feature type="region of interest" description="Disordered" evidence="1">
    <location>
        <begin position="27"/>
        <end position="81"/>
    </location>
</feature>
<dbReference type="AlphaFoldDB" id="A0A914WD90"/>
<dbReference type="WBParaSite" id="PSAMB.scaffold3696size17214.g22279.t1">
    <property type="protein sequence ID" value="PSAMB.scaffold3696size17214.g22279.t1"/>
    <property type="gene ID" value="PSAMB.scaffold3696size17214.g22279"/>
</dbReference>
<accession>A0A914WD90</accession>
<name>A0A914WD90_9BILA</name>
<feature type="compositionally biased region" description="Polar residues" evidence="1">
    <location>
        <begin position="58"/>
        <end position="69"/>
    </location>
</feature>
<organism evidence="2 3">
    <name type="scientific">Plectus sambesii</name>
    <dbReference type="NCBI Taxonomy" id="2011161"/>
    <lineage>
        <taxon>Eukaryota</taxon>
        <taxon>Metazoa</taxon>
        <taxon>Ecdysozoa</taxon>
        <taxon>Nematoda</taxon>
        <taxon>Chromadorea</taxon>
        <taxon>Plectida</taxon>
        <taxon>Plectina</taxon>
        <taxon>Plectoidea</taxon>
        <taxon>Plectidae</taxon>
        <taxon>Plectus</taxon>
    </lineage>
</organism>
<dbReference type="Proteomes" id="UP000887566">
    <property type="component" value="Unplaced"/>
</dbReference>
<proteinExistence type="predicted"/>
<reference evidence="3" key="1">
    <citation type="submission" date="2022-11" db="UniProtKB">
        <authorList>
            <consortium name="WormBaseParasite"/>
        </authorList>
    </citation>
    <scope>IDENTIFICATION</scope>
</reference>